<dbReference type="AlphaFoldDB" id="A0A7S7NYJ9"/>
<evidence type="ECO:0000256" key="1">
    <source>
        <dbReference type="ARBA" id="ARBA00001794"/>
    </source>
</evidence>
<dbReference type="UniPathway" id="UPA00246"/>
<dbReference type="EC" id="4.2.1.8" evidence="7"/>
<dbReference type="PANTHER" id="PTHR30387:SF2">
    <property type="entry name" value="MANNONATE DEHYDRATASE"/>
    <property type="match status" value="1"/>
</dbReference>
<gene>
    <name evidence="11" type="ORF">IRI77_26485</name>
</gene>
<dbReference type="GO" id="GO:0042840">
    <property type="term" value="P:D-glucuronate catabolic process"/>
    <property type="evidence" value="ECO:0007669"/>
    <property type="project" value="TreeGrafter"/>
</dbReference>
<evidence type="ECO:0000313" key="11">
    <source>
        <dbReference type="EMBL" id="QOY92142.1"/>
    </source>
</evidence>
<organism evidence="11 12">
    <name type="scientific">Paludibaculum fermentans</name>
    <dbReference type="NCBI Taxonomy" id="1473598"/>
    <lineage>
        <taxon>Bacteria</taxon>
        <taxon>Pseudomonadati</taxon>
        <taxon>Acidobacteriota</taxon>
        <taxon>Terriglobia</taxon>
        <taxon>Bryobacterales</taxon>
        <taxon>Bryobacteraceae</taxon>
        <taxon>Paludibaculum</taxon>
    </lineage>
</organism>
<evidence type="ECO:0000256" key="6">
    <source>
        <dbReference type="ARBA" id="ARBA00007389"/>
    </source>
</evidence>
<dbReference type="PANTHER" id="PTHR30387">
    <property type="entry name" value="MANNONATE DEHYDRATASE"/>
    <property type="match status" value="1"/>
</dbReference>
<dbReference type="KEGG" id="pfer:IRI77_26485"/>
<evidence type="ECO:0000256" key="10">
    <source>
        <dbReference type="ARBA" id="ARBA00023239"/>
    </source>
</evidence>
<name>A0A7S7NYJ9_PALFE</name>
<keyword evidence="8" id="KW-0408">Iron</keyword>
<evidence type="ECO:0000256" key="3">
    <source>
        <dbReference type="ARBA" id="ARBA00001954"/>
    </source>
</evidence>
<dbReference type="GO" id="GO:0008927">
    <property type="term" value="F:mannonate dehydratase activity"/>
    <property type="evidence" value="ECO:0007669"/>
    <property type="project" value="UniProtKB-EC"/>
</dbReference>
<dbReference type="RefSeq" id="WP_194453796.1">
    <property type="nucleotide sequence ID" value="NZ_CP063849.1"/>
</dbReference>
<comment type="cofactor">
    <cofactor evidence="2">
        <name>Mn(2+)</name>
        <dbReference type="ChEBI" id="CHEBI:29035"/>
    </cofactor>
</comment>
<evidence type="ECO:0000256" key="7">
    <source>
        <dbReference type="ARBA" id="ARBA00012927"/>
    </source>
</evidence>
<comment type="catalytic activity">
    <reaction evidence="1">
        <text>D-mannonate = 2-dehydro-3-deoxy-D-gluconate + H2O</text>
        <dbReference type="Rhea" id="RHEA:20097"/>
        <dbReference type="ChEBI" id="CHEBI:15377"/>
        <dbReference type="ChEBI" id="CHEBI:17767"/>
        <dbReference type="ChEBI" id="CHEBI:57990"/>
        <dbReference type="EC" id="4.2.1.8"/>
    </reaction>
</comment>
<reference evidence="11 12" key="1">
    <citation type="submission" date="2020-10" db="EMBL/GenBank/DDBJ databases">
        <title>Complete genome sequence of Paludibaculum fermentans P105T, a facultatively anaerobic acidobacterium capable of dissimilatory Fe(III) reduction.</title>
        <authorList>
            <person name="Dedysh S.N."/>
            <person name="Beletsky A.V."/>
            <person name="Kulichevskaya I.S."/>
            <person name="Mardanov A.V."/>
            <person name="Ravin N.V."/>
        </authorList>
    </citation>
    <scope>NUCLEOTIDE SEQUENCE [LARGE SCALE GENOMIC DNA]</scope>
    <source>
        <strain evidence="11 12">P105</strain>
    </source>
</reference>
<evidence type="ECO:0000256" key="8">
    <source>
        <dbReference type="ARBA" id="ARBA00023004"/>
    </source>
</evidence>
<dbReference type="GO" id="GO:0030145">
    <property type="term" value="F:manganese ion binding"/>
    <property type="evidence" value="ECO:0007669"/>
    <property type="project" value="TreeGrafter"/>
</dbReference>
<evidence type="ECO:0000256" key="2">
    <source>
        <dbReference type="ARBA" id="ARBA00001936"/>
    </source>
</evidence>
<dbReference type="Gene3D" id="3.20.20.150">
    <property type="entry name" value="Divalent-metal-dependent TIM barrel enzymes"/>
    <property type="match status" value="1"/>
</dbReference>
<keyword evidence="12" id="KW-1185">Reference proteome</keyword>
<evidence type="ECO:0000256" key="9">
    <source>
        <dbReference type="ARBA" id="ARBA00023211"/>
    </source>
</evidence>
<dbReference type="GO" id="GO:0008198">
    <property type="term" value="F:ferrous iron binding"/>
    <property type="evidence" value="ECO:0007669"/>
    <property type="project" value="TreeGrafter"/>
</dbReference>
<comment type="function">
    <text evidence="4">Catalyzes the dehydration of D-mannonate.</text>
</comment>
<sequence length="328" mass="36449">MKLGTQNNSDPAYLRMIAPLGITHICSTLPSRKLDEKWSVDSLKRLKESVEATGIQLAMVPLPLSSSVIEKAEYPSLLLGQSPAREKAVDEICQMIRNCALAGIPSVKYNMSILGVVRTAPTTGRGGAQYSTFKYSEGKQDPPSAAAPMSADLYWERITWFLDRVVPVAAEHKVKIACHPHDPGMPKGKGFKGVETVLGSVDGLKRFVSIRENPYHGLNFCQGTVTEMLEDPNREIGDVIKYFGTRKKIFNVHFRNIQGKFLDFRETFPDNGDVNFLNAIRAYRDVGYDGMLMPDHVPHIEGDTGGLMAFAFCYGYIRALMQVLEREG</sequence>
<evidence type="ECO:0000313" key="12">
    <source>
        <dbReference type="Proteomes" id="UP000593892"/>
    </source>
</evidence>
<protein>
    <recommendedName>
        <fullName evidence="7">mannonate dehydratase</fullName>
        <ecNumber evidence="7">4.2.1.8</ecNumber>
    </recommendedName>
</protein>
<dbReference type="Proteomes" id="UP000593892">
    <property type="component" value="Chromosome"/>
</dbReference>
<evidence type="ECO:0000256" key="5">
    <source>
        <dbReference type="ARBA" id="ARBA00004892"/>
    </source>
</evidence>
<proteinExistence type="inferred from homology"/>
<dbReference type="InterPro" id="IPR004628">
    <property type="entry name" value="Man_deHydtase"/>
</dbReference>
<dbReference type="InterPro" id="IPR036237">
    <property type="entry name" value="Xyl_isomerase-like_sf"/>
</dbReference>
<comment type="pathway">
    <text evidence="5">Carbohydrate metabolism; pentose and glucuronate interconversion.</text>
</comment>
<comment type="cofactor">
    <cofactor evidence="3">
        <name>Fe(2+)</name>
        <dbReference type="ChEBI" id="CHEBI:29033"/>
    </cofactor>
</comment>
<evidence type="ECO:0000256" key="4">
    <source>
        <dbReference type="ARBA" id="ARBA00002713"/>
    </source>
</evidence>
<accession>A0A7S7NYJ9</accession>
<comment type="similarity">
    <text evidence="6">Belongs to the mannonate dehydratase family.</text>
</comment>
<dbReference type="EMBL" id="CP063849">
    <property type="protein sequence ID" value="QOY92142.1"/>
    <property type="molecule type" value="Genomic_DNA"/>
</dbReference>
<dbReference type="SUPFAM" id="SSF51658">
    <property type="entry name" value="Xylose isomerase-like"/>
    <property type="match status" value="1"/>
</dbReference>
<dbReference type="Pfam" id="PF03786">
    <property type="entry name" value="UxuA"/>
    <property type="match status" value="2"/>
</dbReference>
<keyword evidence="9" id="KW-0464">Manganese</keyword>
<keyword evidence="10" id="KW-0456">Lyase</keyword>